<evidence type="ECO:0000256" key="1">
    <source>
        <dbReference type="PIRSR" id="PIRSR640198-1"/>
    </source>
</evidence>
<dbReference type="Pfam" id="PF02661">
    <property type="entry name" value="Fic"/>
    <property type="match status" value="1"/>
</dbReference>
<accession>A0A412IRC9</accession>
<evidence type="ECO:0000256" key="3">
    <source>
        <dbReference type="PIRSR" id="PIRSR640198-3"/>
    </source>
</evidence>
<dbReference type="AlphaFoldDB" id="A0A412IRC9"/>
<keyword evidence="2" id="KW-0547">Nucleotide-binding</keyword>
<feature type="active site" evidence="1">
    <location>
        <position position="197"/>
    </location>
</feature>
<dbReference type="PANTHER" id="PTHR13504">
    <property type="entry name" value="FIDO DOMAIN-CONTAINING PROTEIN DDB_G0283145"/>
    <property type="match status" value="1"/>
</dbReference>
<feature type="binding site" evidence="2">
    <location>
        <begin position="239"/>
        <end position="240"/>
    </location>
    <ligand>
        <name>ATP</name>
        <dbReference type="ChEBI" id="CHEBI:30616"/>
    </ligand>
</feature>
<name>A0A412IRC9_9FIRM</name>
<comment type="caution">
    <text evidence="5">The sequence shown here is derived from an EMBL/GenBank/DDBJ whole genome shotgun (WGS) entry which is preliminary data.</text>
</comment>
<dbReference type="PANTHER" id="PTHR13504:SF38">
    <property type="entry name" value="FIDO DOMAIN-CONTAINING PROTEIN"/>
    <property type="match status" value="1"/>
</dbReference>
<evidence type="ECO:0000313" key="5">
    <source>
        <dbReference type="EMBL" id="RGS41468.1"/>
    </source>
</evidence>
<dbReference type="GO" id="GO:0005524">
    <property type="term" value="F:ATP binding"/>
    <property type="evidence" value="ECO:0007669"/>
    <property type="project" value="UniProtKB-KW"/>
</dbReference>
<protein>
    <submittedName>
        <fullName evidence="5">Fic family protein</fullName>
    </submittedName>
</protein>
<feature type="binding site" evidence="2">
    <location>
        <begin position="201"/>
        <end position="208"/>
    </location>
    <ligand>
        <name>ATP</name>
        <dbReference type="ChEBI" id="CHEBI:30616"/>
    </ligand>
</feature>
<dbReference type="SUPFAM" id="SSF140931">
    <property type="entry name" value="Fic-like"/>
    <property type="match status" value="1"/>
</dbReference>
<evidence type="ECO:0000313" key="6">
    <source>
        <dbReference type="Proteomes" id="UP000283295"/>
    </source>
</evidence>
<dbReference type="OrthoDB" id="9813719at2"/>
<dbReference type="InterPro" id="IPR036597">
    <property type="entry name" value="Fido-like_dom_sf"/>
</dbReference>
<dbReference type="InterPro" id="IPR040198">
    <property type="entry name" value="Fido_containing"/>
</dbReference>
<proteinExistence type="predicted"/>
<dbReference type="EMBL" id="QRVK01000019">
    <property type="protein sequence ID" value="RGS41468.1"/>
    <property type="molecule type" value="Genomic_DNA"/>
</dbReference>
<keyword evidence="2" id="KW-0067">ATP-binding</keyword>
<feature type="domain" description="Fido" evidence="4">
    <location>
        <begin position="108"/>
        <end position="266"/>
    </location>
</feature>
<dbReference type="Gene3D" id="1.10.3290.10">
    <property type="entry name" value="Fido-like domain"/>
    <property type="match status" value="1"/>
</dbReference>
<evidence type="ECO:0000259" key="4">
    <source>
        <dbReference type="PROSITE" id="PS51459"/>
    </source>
</evidence>
<gene>
    <name evidence="5" type="ORF">DWX94_08570</name>
</gene>
<dbReference type="Proteomes" id="UP000283295">
    <property type="component" value="Unassembled WGS sequence"/>
</dbReference>
<dbReference type="InterPro" id="IPR003812">
    <property type="entry name" value="Fido"/>
</dbReference>
<sequence length="347" mass="39983">MRKFNYKNLAEKCWDNDILLLCSRIHESKGRQELFVRQKPAQLERLVEISKIQSTEASNRIEGIVTTSTRIKKLFEEKTTPKNRDEKEILGYRDVLNTIHESHDYIGVSPNHILQLHRDLLKHAGITYGGSFKSVQNYIKETKPDGTEVIRFMPLAPYETPEAIGLICKSYCETIALEIVDPLILIPAFICDFLCIHPFNDGNGRMSRLLTLLLLYKSGYEVGKYISIERQIEKTKDVYYDVLQEIDRGWHEEMNDPTPFIKYMLQMVLACYKEFEERVGIMDDVGVKSSTYDIVKSYVDNKLGKFTAADVLANCPSVGRTSVFNALKKLTSEGYVEKHGERQKLFM</sequence>
<evidence type="ECO:0000256" key="2">
    <source>
        <dbReference type="PIRSR" id="PIRSR640198-2"/>
    </source>
</evidence>
<feature type="site" description="Important for autoinhibition of adenylyltransferase activity" evidence="3">
    <location>
        <position position="62"/>
    </location>
</feature>
<organism evidence="5 6">
    <name type="scientific">Coprococcus eutactus</name>
    <dbReference type="NCBI Taxonomy" id="33043"/>
    <lineage>
        <taxon>Bacteria</taxon>
        <taxon>Bacillati</taxon>
        <taxon>Bacillota</taxon>
        <taxon>Clostridia</taxon>
        <taxon>Lachnospirales</taxon>
        <taxon>Lachnospiraceae</taxon>
        <taxon>Coprococcus</taxon>
    </lineage>
</organism>
<dbReference type="PROSITE" id="PS51459">
    <property type="entry name" value="FIDO"/>
    <property type="match status" value="1"/>
</dbReference>
<reference evidence="5 6" key="1">
    <citation type="submission" date="2018-08" db="EMBL/GenBank/DDBJ databases">
        <title>A genome reference for cultivated species of the human gut microbiota.</title>
        <authorList>
            <person name="Zou Y."/>
            <person name="Xue W."/>
            <person name="Luo G."/>
        </authorList>
    </citation>
    <scope>NUCLEOTIDE SEQUENCE [LARGE SCALE GENOMIC DNA]</scope>
    <source>
        <strain evidence="5 6">AF22-21</strain>
    </source>
</reference>